<dbReference type="EMBL" id="CP162601">
    <property type="protein sequence ID" value="XDK24862.1"/>
    <property type="molecule type" value="Genomic_DNA"/>
</dbReference>
<protein>
    <recommendedName>
        <fullName evidence="2">HAD family hydrolase</fullName>
    </recommendedName>
</protein>
<reference evidence="1" key="1">
    <citation type="submission" date="2024-07" db="EMBL/GenBank/DDBJ databases">
        <title>Genome Analysis of a Potential Novel Vibrio Species Secreting pH- and Thermo-stable Alginate Lyase and its Application in Producing Alginate Oligosaccharides.</title>
        <authorList>
            <person name="Huang H."/>
            <person name="Bao K."/>
        </authorList>
    </citation>
    <scope>NUCLEOTIDE SEQUENCE</scope>
    <source>
        <strain evidence="1">HB236076</strain>
    </source>
</reference>
<dbReference type="AlphaFoldDB" id="A0AB39HBN9"/>
<evidence type="ECO:0008006" key="2">
    <source>
        <dbReference type="Google" id="ProtNLM"/>
    </source>
</evidence>
<dbReference type="KEGG" id="vih:AB0763_11930"/>
<sequence>MAYQSLQSLGSVLLAPVLHFFCQQLDQATAPSQRLFFLAREGYWLEKAYQTYQDANQQEKQCDVSSDTALTTAVATHSSSDTSAYLLVSRAFLFKIGLLEPETYQYSLNFNYSGSLYQLMRTRFMISDVSINKAFSRKEQNKHIALPQDMDKVTKLLNQSLAPLSPIINQTKMAYQAYLTQLGYFDDARSHLVDIGYSGTIQTLLTLIFKQPTAGHYLIASQPGHHQIGNQTMTMAGYLKEGVKLGDGYLPLDRSMFLESLLTAPNGQFQDIRFNPLEHKEFDFYFGRKTSAQHHFYLLEQVFQGALQRLYQLQCDRVCFSQGEIEQLYTQFVTQQGLIPRTSWPLFSIDDDTANVGTVSPLDFFGLRL</sequence>
<name>A0AB39HBN9_9VIBR</name>
<organism evidence="1">
    <name type="scientific">Vibrio sp. HB236076</name>
    <dbReference type="NCBI Taxonomy" id="3232307"/>
    <lineage>
        <taxon>Bacteria</taxon>
        <taxon>Pseudomonadati</taxon>
        <taxon>Pseudomonadota</taxon>
        <taxon>Gammaproteobacteria</taxon>
        <taxon>Vibrionales</taxon>
        <taxon>Vibrionaceae</taxon>
        <taxon>Vibrio</taxon>
    </lineage>
</organism>
<gene>
    <name evidence="1" type="ORF">AB0763_11930</name>
</gene>
<evidence type="ECO:0000313" key="1">
    <source>
        <dbReference type="EMBL" id="XDK24862.1"/>
    </source>
</evidence>
<dbReference type="RefSeq" id="WP_306101993.1">
    <property type="nucleotide sequence ID" value="NZ_CP162601.1"/>
</dbReference>
<proteinExistence type="predicted"/>
<accession>A0AB39HBN9</accession>